<dbReference type="Pfam" id="PF01352">
    <property type="entry name" value="KRAB"/>
    <property type="match status" value="1"/>
</dbReference>
<sequence>MEIPSLGLPSHFLDVAVYFSWEEWCLLDEAQKLLYCDVITLTQCLGIVSLFIGLSYCTTLSSSQAVPIPVAPKPYKEGDQDSHKTEIPPFLVPDQVTSMPPILLPSCG</sequence>
<dbReference type="PROSITE" id="PS50805">
    <property type="entry name" value="KRAB"/>
    <property type="match status" value="1"/>
</dbReference>
<name>A0A8C9PJR7_SPEDA</name>
<dbReference type="InterPro" id="IPR036051">
    <property type="entry name" value="KRAB_dom_sf"/>
</dbReference>
<evidence type="ECO:0000259" key="1">
    <source>
        <dbReference type="PROSITE" id="PS50805"/>
    </source>
</evidence>
<protein>
    <recommendedName>
        <fullName evidence="1">KRAB domain-containing protein</fullName>
    </recommendedName>
</protein>
<dbReference type="CDD" id="cd07765">
    <property type="entry name" value="KRAB_A-box"/>
    <property type="match status" value="1"/>
</dbReference>
<keyword evidence="3" id="KW-1185">Reference proteome</keyword>
<dbReference type="GO" id="GO:0006355">
    <property type="term" value="P:regulation of DNA-templated transcription"/>
    <property type="evidence" value="ECO:0007669"/>
    <property type="project" value="InterPro"/>
</dbReference>
<dbReference type="InterPro" id="IPR001909">
    <property type="entry name" value="KRAB"/>
</dbReference>
<evidence type="ECO:0000313" key="2">
    <source>
        <dbReference type="Ensembl" id="ENSSDAP00000008383.1"/>
    </source>
</evidence>
<proteinExistence type="predicted"/>
<dbReference type="Ensembl" id="ENSSDAT00000009538.1">
    <property type="protein sequence ID" value="ENSSDAP00000008383.1"/>
    <property type="gene ID" value="ENSSDAG00000007649.1"/>
</dbReference>
<reference evidence="2" key="2">
    <citation type="submission" date="2025-09" db="UniProtKB">
        <authorList>
            <consortium name="Ensembl"/>
        </authorList>
    </citation>
    <scope>IDENTIFICATION</scope>
</reference>
<dbReference type="SUPFAM" id="SSF109640">
    <property type="entry name" value="KRAB domain (Kruppel-associated box)"/>
    <property type="match status" value="1"/>
</dbReference>
<reference evidence="2" key="1">
    <citation type="submission" date="2025-08" db="UniProtKB">
        <authorList>
            <consortium name="Ensembl"/>
        </authorList>
    </citation>
    <scope>IDENTIFICATION</scope>
</reference>
<dbReference type="Gene3D" id="6.10.140.140">
    <property type="match status" value="1"/>
</dbReference>
<dbReference type="Proteomes" id="UP000694422">
    <property type="component" value="Unplaced"/>
</dbReference>
<accession>A0A8C9PJR7</accession>
<dbReference type="AlphaFoldDB" id="A0A8C9PJR7"/>
<organism evidence="2 3">
    <name type="scientific">Spermophilus dauricus</name>
    <name type="common">Daurian ground squirrel</name>
    <dbReference type="NCBI Taxonomy" id="99837"/>
    <lineage>
        <taxon>Eukaryota</taxon>
        <taxon>Metazoa</taxon>
        <taxon>Chordata</taxon>
        <taxon>Craniata</taxon>
        <taxon>Vertebrata</taxon>
        <taxon>Euteleostomi</taxon>
        <taxon>Mammalia</taxon>
        <taxon>Eutheria</taxon>
        <taxon>Euarchontoglires</taxon>
        <taxon>Glires</taxon>
        <taxon>Rodentia</taxon>
        <taxon>Sciuromorpha</taxon>
        <taxon>Sciuridae</taxon>
        <taxon>Xerinae</taxon>
        <taxon>Marmotini</taxon>
        <taxon>Spermophilus</taxon>
    </lineage>
</organism>
<evidence type="ECO:0000313" key="3">
    <source>
        <dbReference type="Proteomes" id="UP000694422"/>
    </source>
</evidence>
<feature type="domain" description="KRAB" evidence="1">
    <location>
        <begin position="10"/>
        <end position="87"/>
    </location>
</feature>